<name>A0A081AFG6_PHYNI</name>
<dbReference type="EMBL" id="ANJA01001323">
    <property type="protein sequence ID" value="ETO77627.1"/>
    <property type="molecule type" value="Genomic_DNA"/>
</dbReference>
<evidence type="ECO:0008006" key="5">
    <source>
        <dbReference type="Google" id="ProtNLM"/>
    </source>
</evidence>
<feature type="chain" id="PRO_5001754014" description="RxLR effector protein" evidence="2">
    <location>
        <begin position="21"/>
        <end position="135"/>
    </location>
</feature>
<evidence type="ECO:0000313" key="4">
    <source>
        <dbReference type="Proteomes" id="UP000028582"/>
    </source>
</evidence>
<evidence type="ECO:0000256" key="2">
    <source>
        <dbReference type="SAM" id="SignalP"/>
    </source>
</evidence>
<accession>A0A081AFG6</accession>
<organism evidence="3 4">
    <name type="scientific">Phytophthora nicotianae P1976</name>
    <dbReference type="NCBI Taxonomy" id="1317066"/>
    <lineage>
        <taxon>Eukaryota</taxon>
        <taxon>Sar</taxon>
        <taxon>Stramenopiles</taxon>
        <taxon>Oomycota</taxon>
        <taxon>Peronosporomycetes</taxon>
        <taxon>Peronosporales</taxon>
        <taxon>Peronosporaceae</taxon>
        <taxon>Phytophthora</taxon>
    </lineage>
</organism>
<comment type="caution">
    <text evidence="3">The sequence shown here is derived from an EMBL/GenBank/DDBJ whole genome shotgun (WGS) entry which is preliminary data.</text>
</comment>
<feature type="region of interest" description="Disordered" evidence="1">
    <location>
        <begin position="35"/>
        <end position="75"/>
    </location>
</feature>
<reference evidence="3 4" key="1">
    <citation type="submission" date="2013-11" db="EMBL/GenBank/DDBJ databases">
        <title>The Genome Sequence of Phytophthora parasitica P1976.</title>
        <authorList>
            <consortium name="The Broad Institute Genomics Platform"/>
            <person name="Russ C."/>
            <person name="Tyler B."/>
            <person name="Panabieres F."/>
            <person name="Shan W."/>
            <person name="Tripathy S."/>
            <person name="Grunwald N."/>
            <person name="Machado M."/>
            <person name="Johnson C.S."/>
            <person name="Walker B."/>
            <person name="Young S."/>
            <person name="Zeng Q."/>
            <person name="Gargeya S."/>
            <person name="Fitzgerald M."/>
            <person name="Haas B."/>
            <person name="Abouelleil A."/>
            <person name="Allen A.W."/>
            <person name="Alvarado L."/>
            <person name="Arachchi H.M."/>
            <person name="Berlin A.M."/>
            <person name="Chapman S.B."/>
            <person name="Gainer-Dewar J."/>
            <person name="Goldberg J."/>
            <person name="Griggs A."/>
            <person name="Gujja S."/>
            <person name="Hansen M."/>
            <person name="Howarth C."/>
            <person name="Imamovic A."/>
            <person name="Ireland A."/>
            <person name="Larimer J."/>
            <person name="McCowan C."/>
            <person name="Murphy C."/>
            <person name="Pearson M."/>
            <person name="Poon T.W."/>
            <person name="Priest M."/>
            <person name="Roberts A."/>
            <person name="Saif S."/>
            <person name="Shea T."/>
            <person name="Sisk P."/>
            <person name="Sykes S."/>
            <person name="Wortman J."/>
            <person name="Nusbaum C."/>
            <person name="Birren B."/>
        </authorList>
    </citation>
    <scope>NUCLEOTIDE SEQUENCE [LARGE SCALE GENOMIC DNA]</scope>
    <source>
        <strain evidence="3 4">P1976</strain>
    </source>
</reference>
<proteinExistence type="predicted"/>
<dbReference type="AlphaFoldDB" id="A0A081AFG6"/>
<evidence type="ECO:0000256" key="1">
    <source>
        <dbReference type="SAM" id="MobiDB-lite"/>
    </source>
</evidence>
<gene>
    <name evidence="3" type="ORF">F444_07180</name>
</gene>
<feature type="signal peptide" evidence="2">
    <location>
        <begin position="1"/>
        <end position="20"/>
    </location>
</feature>
<sequence length="135" mass="14601">MRLVVIVLAIVATTIASGNALPSVQGKVHAAGLPESTNRLRTVEDNNSKNSDRGNSVNDRNIEGESGNSLGDDGLTEEERGLVSWYFLLGPLSKSRSKVEAAERLPRHRIIRPILSKIKSSNEKLANANKAINKS</sequence>
<dbReference type="OrthoDB" id="105399at2759"/>
<keyword evidence="2" id="KW-0732">Signal</keyword>
<dbReference type="Proteomes" id="UP000028582">
    <property type="component" value="Unassembled WGS sequence"/>
</dbReference>
<protein>
    <recommendedName>
        <fullName evidence="5">RxLR effector protein</fullName>
    </recommendedName>
</protein>
<evidence type="ECO:0000313" key="3">
    <source>
        <dbReference type="EMBL" id="ETO77627.1"/>
    </source>
</evidence>
<feature type="compositionally biased region" description="Basic and acidic residues" evidence="1">
    <location>
        <begin position="41"/>
        <end position="52"/>
    </location>
</feature>